<proteinExistence type="predicted"/>
<sequence length="277" mass="30037">MNRHIIIFLNFLIFLISSTFAACGNAGGCICDKNDKTGGLKCGYELNNHCPSDPSSIFQCSPNSGSICRYGSCSYGCCAVGNGKSYCCKDNKCSGCPSGKWIKKDSQPPSNPPPSNPPLSNPPPSNPPPSNPPPSNPSGYDRQKAVNYAGQYCLHPNSNYENYDKKGGDCTNFASQVLHAGGIPTDNIWKPGSTAWVNVQAFYNYLISHNLAKECQLTELKPGDFIQYYSSTWSHTVVVVKSGANPTVDSHSAFKCNSLHSYFRKGFNNDRGVCITK</sequence>
<keyword evidence="2" id="KW-1185">Reference proteome</keyword>
<comment type="caution">
    <text evidence="1">The sequence shown here is derived from an EMBL/GenBank/DDBJ whole genome shotgun (WGS) entry which is preliminary data.</text>
</comment>
<dbReference type="Proteomes" id="UP000789702">
    <property type="component" value="Unassembled WGS sequence"/>
</dbReference>
<gene>
    <name evidence="1" type="ORF">DHETER_LOCUS2821</name>
</gene>
<protein>
    <submittedName>
        <fullName evidence="1">4485_t:CDS:1</fullName>
    </submittedName>
</protein>
<reference evidence="1" key="1">
    <citation type="submission" date="2021-06" db="EMBL/GenBank/DDBJ databases">
        <authorList>
            <person name="Kallberg Y."/>
            <person name="Tangrot J."/>
            <person name="Rosling A."/>
        </authorList>
    </citation>
    <scope>NUCLEOTIDE SEQUENCE</scope>
    <source>
        <strain evidence="1">IL203A</strain>
    </source>
</reference>
<accession>A0ACA9KXQ5</accession>
<name>A0ACA9KXQ5_9GLOM</name>
<organism evidence="1 2">
    <name type="scientific">Dentiscutata heterogama</name>
    <dbReference type="NCBI Taxonomy" id="1316150"/>
    <lineage>
        <taxon>Eukaryota</taxon>
        <taxon>Fungi</taxon>
        <taxon>Fungi incertae sedis</taxon>
        <taxon>Mucoromycota</taxon>
        <taxon>Glomeromycotina</taxon>
        <taxon>Glomeromycetes</taxon>
        <taxon>Diversisporales</taxon>
        <taxon>Gigasporaceae</taxon>
        <taxon>Dentiscutata</taxon>
    </lineage>
</organism>
<dbReference type="EMBL" id="CAJVPU010002204">
    <property type="protein sequence ID" value="CAG8496847.1"/>
    <property type="molecule type" value="Genomic_DNA"/>
</dbReference>
<evidence type="ECO:0000313" key="2">
    <source>
        <dbReference type="Proteomes" id="UP000789702"/>
    </source>
</evidence>
<evidence type="ECO:0000313" key="1">
    <source>
        <dbReference type="EMBL" id="CAG8496847.1"/>
    </source>
</evidence>